<comment type="caution">
    <text evidence="2">The sequence shown here is derived from an EMBL/GenBank/DDBJ whole genome shotgun (WGS) entry which is preliminary data.</text>
</comment>
<sequence>MKHRATNSPHTLWSSAMYTTINETGQLNNYAKEPKMYYAHYPTFWEQRRYAQLGGAAVLLLGLTLAVAFAASSVA</sequence>
<dbReference type="EMBL" id="JAZAQF010000057">
    <property type="protein sequence ID" value="MFG3817844.1"/>
    <property type="molecule type" value="Genomic_DNA"/>
</dbReference>
<keyword evidence="1" id="KW-1133">Transmembrane helix</keyword>
<gene>
    <name evidence="2" type="ORF">VPK24_09370</name>
</gene>
<evidence type="ECO:0000313" key="2">
    <source>
        <dbReference type="EMBL" id="MFG3817844.1"/>
    </source>
</evidence>
<dbReference type="NCBIfam" id="NF033486">
    <property type="entry name" value="harvest_ssl1498"/>
    <property type="match status" value="1"/>
</dbReference>
<proteinExistence type="predicted"/>
<keyword evidence="3" id="KW-1185">Reference proteome</keyword>
<dbReference type="Pfam" id="PF26394">
    <property type="entry name" value="Psb34"/>
    <property type="match status" value="1"/>
</dbReference>
<evidence type="ECO:0000313" key="3">
    <source>
        <dbReference type="Proteomes" id="UP001604335"/>
    </source>
</evidence>
<keyword evidence="1" id="KW-0812">Transmembrane</keyword>
<name>A0ABW7C9L0_9CYAN</name>
<dbReference type="RefSeq" id="WP_393012446.1">
    <property type="nucleotide sequence ID" value="NZ_JAZAQF010000057.1"/>
</dbReference>
<dbReference type="InterPro" id="IPR048028">
    <property type="entry name" value="Psb34-like"/>
</dbReference>
<feature type="transmembrane region" description="Helical" evidence="1">
    <location>
        <begin position="50"/>
        <end position="71"/>
    </location>
</feature>
<evidence type="ECO:0000256" key="1">
    <source>
        <dbReference type="SAM" id="Phobius"/>
    </source>
</evidence>
<protein>
    <submittedName>
        <fullName evidence="2">Ssl1498 family light-harvesting-like protein</fullName>
    </submittedName>
</protein>
<reference evidence="3" key="1">
    <citation type="journal article" date="2024" name="Algal Res.">
        <title>Biochemical, toxicological and genomic investigation of a high-biomass producing Limnothrix strain isolated from Italian shallow drinking water reservoir.</title>
        <authorList>
            <person name="Simonazzi M."/>
            <person name="Shishido T.K."/>
            <person name="Delbaje E."/>
            <person name="Wahlsten M."/>
            <person name="Fewer D.P."/>
            <person name="Sivonen K."/>
            <person name="Pezzolesi L."/>
            <person name="Pistocchi R."/>
        </authorList>
    </citation>
    <scope>NUCLEOTIDE SEQUENCE [LARGE SCALE GENOMIC DNA]</scope>
    <source>
        <strain evidence="3">LRLZ20PSL1</strain>
    </source>
</reference>
<dbReference type="Proteomes" id="UP001604335">
    <property type="component" value="Unassembled WGS sequence"/>
</dbReference>
<accession>A0ABW7C9L0</accession>
<keyword evidence="1" id="KW-0472">Membrane</keyword>
<organism evidence="2 3">
    <name type="scientific">Limnothrix redekei LRLZ20PSL1</name>
    <dbReference type="NCBI Taxonomy" id="3112953"/>
    <lineage>
        <taxon>Bacteria</taxon>
        <taxon>Bacillati</taxon>
        <taxon>Cyanobacteriota</taxon>
        <taxon>Cyanophyceae</taxon>
        <taxon>Pseudanabaenales</taxon>
        <taxon>Pseudanabaenaceae</taxon>
        <taxon>Limnothrix</taxon>
    </lineage>
</organism>